<dbReference type="STRING" id="862908.BMS_0808"/>
<dbReference type="OrthoDB" id="6979651at2"/>
<dbReference type="EMBL" id="FQ312005">
    <property type="protein sequence ID" value="CBW25705.1"/>
    <property type="molecule type" value="Genomic_DNA"/>
</dbReference>
<organism evidence="3 4">
    <name type="scientific">Halobacteriovorax marinus (strain ATCC BAA-682 / DSM 15412 / SJ)</name>
    <name type="common">Bacteriovorax marinus</name>
    <dbReference type="NCBI Taxonomy" id="862908"/>
    <lineage>
        <taxon>Bacteria</taxon>
        <taxon>Pseudomonadati</taxon>
        <taxon>Bdellovibrionota</taxon>
        <taxon>Bacteriovoracia</taxon>
        <taxon>Bacteriovoracales</taxon>
        <taxon>Halobacteriovoraceae</taxon>
        <taxon>Halobacteriovorax</taxon>
    </lineage>
</organism>
<dbReference type="InterPro" id="IPR013096">
    <property type="entry name" value="Cupin_2"/>
</dbReference>
<dbReference type="KEGG" id="bmx:BMS_0808"/>
<dbReference type="Proteomes" id="UP000008963">
    <property type="component" value="Chromosome"/>
</dbReference>
<evidence type="ECO:0000259" key="2">
    <source>
        <dbReference type="Pfam" id="PF07883"/>
    </source>
</evidence>
<reference evidence="4" key="1">
    <citation type="journal article" date="2013" name="ISME J.">
        <title>A small predatory core genome in the divergent marine Bacteriovorax marinus SJ and the terrestrial Bdellovibrio bacteriovorus.</title>
        <authorList>
            <person name="Crossman L.C."/>
            <person name="Chen H."/>
            <person name="Cerdeno-Tarraga A.M."/>
            <person name="Brooks K."/>
            <person name="Quail M.A."/>
            <person name="Pineiro S.A."/>
            <person name="Hobley L."/>
            <person name="Sockett R.E."/>
            <person name="Bentley S.D."/>
            <person name="Parkhill J."/>
            <person name="Williams H.N."/>
            <person name="Stine O.C."/>
        </authorList>
    </citation>
    <scope>NUCLEOTIDE SEQUENCE [LARGE SCALE GENOMIC DNA]</scope>
    <source>
        <strain evidence="4">ATCC BAA-682 / DSM 15412 / SJ</strain>
    </source>
</reference>
<dbReference type="HOGENOM" id="CLU_547212_0_0_7"/>
<dbReference type="SUPFAM" id="SSF51182">
    <property type="entry name" value="RmlC-like cupins"/>
    <property type="match status" value="1"/>
</dbReference>
<gene>
    <name evidence="3" type="ordered locus">BMS_0808</name>
</gene>
<name>E1X5Y8_HALMS</name>
<dbReference type="PANTHER" id="PTHR35848">
    <property type="entry name" value="OXALATE-BINDING PROTEIN"/>
    <property type="match status" value="1"/>
</dbReference>
<dbReference type="InterPro" id="IPR014710">
    <property type="entry name" value="RmlC-like_jellyroll"/>
</dbReference>
<dbReference type="PATRIC" id="fig|862908.3.peg.771"/>
<protein>
    <recommendedName>
        <fullName evidence="2">Cupin type-2 domain-containing protein</fullName>
    </recommendedName>
</protein>
<evidence type="ECO:0000256" key="1">
    <source>
        <dbReference type="ARBA" id="ARBA00022723"/>
    </source>
</evidence>
<dbReference type="PANTHER" id="PTHR35848:SF6">
    <property type="entry name" value="CUPIN TYPE-2 DOMAIN-CONTAINING PROTEIN"/>
    <property type="match status" value="1"/>
</dbReference>
<dbReference type="eggNOG" id="COG0662">
    <property type="taxonomic scope" value="Bacteria"/>
</dbReference>
<dbReference type="GO" id="GO:0046872">
    <property type="term" value="F:metal ion binding"/>
    <property type="evidence" value="ECO:0007669"/>
    <property type="project" value="UniProtKB-KW"/>
</dbReference>
<keyword evidence="1" id="KW-0479">Metal-binding</keyword>
<sequence>MRKFSSLLICLCKLIKREKNMNQTAVHTINRQDLACMTEITLEGEVTQLGEVRNFKSHPYLKTHIPEDISISWSALRSGESLKEHYHPCASVLIITEGQGRSTGDSQVDIKAGDVVYIPEWNLHGFIGKGENGFKALSIQFQETAIFESEENPETTYFDRESVPLEERQLQIITREELPSIHEAIVGGVHHNLGTLKNFSSNTLLQELFPSNFSCSWVKLENGQSLAPHRHQEDSMIILTEGKGCFAADKEFPLKKGDIVFVPEGANHGFKTEANQSFWALSVQFNPTGLYENQESPRVNFLSKFDQLIERNNQIAQDFYNNNHTFKISIDSLEKQNTLLDCLQVMSDHFQRLMYLRVGLCDSKAHGKVFMEHFLEELGHNKSLAKERKREKIWDPILESSCAWFVQRNYLLDNSERIIMVQMVLEKCAHLFYSHFANTLQEKSEHINSHMHADEGHDEMGLDLLRDEPDYKYERYFELQKESWSIMNLFIHRIGELL</sequence>
<dbReference type="Gene3D" id="2.60.120.10">
    <property type="entry name" value="Jelly Rolls"/>
    <property type="match status" value="2"/>
</dbReference>
<dbReference type="InterPro" id="IPR051610">
    <property type="entry name" value="GPI/OXD"/>
</dbReference>
<feature type="domain" description="Cupin type-2" evidence="2">
    <location>
        <begin position="76"/>
        <end position="139"/>
    </location>
</feature>
<dbReference type="InterPro" id="IPR011051">
    <property type="entry name" value="RmlC_Cupin_sf"/>
</dbReference>
<accession>E1X5Y8</accession>
<proteinExistence type="predicted"/>
<dbReference type="AlphaFoldDB" id="E1X5Y8"/>
<evidence type="ECO:0000313" key="3">
    <source>
        <dbReference type="EMBL" id="CBW25705.1"/>
    </source>
</evidence>
<feature type="domain" description="Cupin type-2" evidence="2">
    <location>
        <begin position="217"/>
        <end position="277"/>
    </location>
</feature>
<dbReference type="Pfam" id="PF07883">
    <property type="entry name" value="Cupin_2"/>
    <property type="match status" value="2"/>
</dbReference>
<evidence type="ECO:0000313" key="4">
    <source>
        <dbReference type="Proteomes" id="UP000008963"/>
    </source>
</evidence>
<keyword evidence="4" id="KW-1185">Reference proteome</keyword>